<dbReference type="Gene3D" id="3.20.20.10">
    <property type="entry name" value="Alanine racemase"/>
    <property type="match status" value="1"/>
</dbReference>
<proteinExistence type="inferred from homology"/>
<dbReference type="PIRSF" id="PIRSF004848">
    <property type="entry name" value="YBL036c_PLPDEIII"/>
    <property type="match status" value="1"/>
</dbReference>
<dbReference type="PROSITE" id="PS01211">
    <property type="entry name" value="UPF0001"/>
    <property type="match status" value="1"/>
</dbReference>
<dbReference type="NCBIfam" id="TIGR00044">
    <property type="entry name" value="YggS family pyridoxal phosphate-dependent enzyme"/>
    <property type="match status" value="1"/>
</dbReference>
<reference evidence="5" key="1">
    <citation type="journal article" date="2021" name="PeerJ">
        <title>Extensive microbial diversity within the chicken gut microbiome revealed by metagenomics and culture.</title>
        <authorList>
            <person name="Gilroy R."/>
            <person name="Ravi A."/>
            <person name="Getino M."/>
            <person name="Pursley I."/>
            <person name="Horton D.L."/>
            <person name="Alikhan N.F."/>
            <person name="Baker D."/>
            <person name="Gharbi K."/>
            <person name="Hall N."/>
            <person name="Watson M."/>
            <person name="Adriaenssens E.M."/>
            <person name="Foster-Nyarko E."/>
            <person name="Jarju S."/>
            <person name="Secka A."/>
            <person name="Antonio M."/>
            <person name="Oren A."/>
            <person name="Chaudhuri R.R."/>
            <person name="La Ragione R."/>
            <person name="Hildebrand F."/>
            <person name="Pallen M.J."/>
        </authorList>
    </citation>
    <scope>NUCLEOTIDE SEQUENCE</scope>
    <source>
        <strain evidence="5">4100</strain>
    </source>
</reference>
<evidence type="ECO:0000313" key="6">
    <source>
        <dbReference type="Proteomes" id="UP000711407"/>
    </source>
</evidence>
<accession>A0A4Q0UBF4</accession>
<evidence type="ECO:0000256" key="4">
    <source>
        <dbReference type="RuleBase" id="RU004514"/>
    </source>
</evidence>
<comment type="cofactor">
    <cofactor evidence="3">
        <name>pyridoxal 5'-phosphate</name>
        <dbReference type="ChEBI" id="CHEBI:597326"/>
    </cofactor>
</comment>
<dbReference type="PANTHER" id="PTHR10146:SF14">
    <property type="entry name" value="PYRIDOXAL PHOSPHATE HOMEOSTASIS PROTEIN"/>
    <property type="match status" value="1"/>
</dbReference>
<dbReference type="AlphaFoldDB" id="A0A4Q0UBF4"/>
<comment type="similarity">
    <text evidence="2 4">Belongs to the pyridoxal phosphate-binding protein YggS/PROSC family.</text>
</comment>
<dbReference type="Pfam" id="PF01168">
    <property type="entry name" value="Ala_racemase_N"/>
    <property type="match status" value="1"/>
</dbReference>
<dbReference type="SUPFAM" id="SSF51419">
    <property type="entry name" value="PLP-binding barrel"/>
    <property type="match status" value="1"/>
</dbReference>
<comment type="function">
    <text evidence="2">Pyridoxal 5'-phosphate (PLP)-binding protein, which is involved in PLP homeostasis.</text>
</comment>
<dbReference type="InterPro" id="IPR011078">
    <property type="entry name" value="PyrdxlP_homeostasis"/>
</dbReference>
<dbReference type="FunFam" id="3.20.20.10:FF:000018">
    <property type="entry name" value="Pyridoxal phosphate homeostasis protein"/>
    <property type="match status" value="1"/>
</dbReference>
<dbReference type="CDD" id="cd00635">
    <property type="entry name" value="PLPDE_III_YBL036c_like"/>
    <property type="match status" value="1"/>
</dbReference>
<organism evidence="5 6">
    <name type="scientific">Candidatus Amulumruptor caecigallinarius</name>
    <dbReference type="NCBI Taxonomy" id="2109911"/>
    <lineage>
        <taxon>Bacteria</taxon>
        <taxon>Pseudomonadati</taxon>
        <taxon>Bacteroidota</taxon>
        <taxon>Bacteroidia</taxon>
        <taxon>Bacteroidales</taxon>
        <taxon>Muribaculaceae</taxon>
        <taxon>Candidatus Amulumruptor</taxon>
    </lineage>
</organism>
<dbReference type="GO" id="GO:0030170">
    <property type="term" value="F:pyridoxal phosphate binding"/>
    <property type="evidence" value="ECO:0007669"/>
    <property type="project" value="UniProtKB-UniRule"/>
</dbReference>
<evidence type="ECO:0000313" key="5">
    <source>
        <dbReference type="EMBL" id="HJE38620.1"/>
    </source>
</evidence>
<evidence type="ECO:0000256" key="2">
    <source>
        <dbReference type="HAMAP-Rule" id="MF_02087"/>
    </source>
</evidence>
<reference evidence="5" key="2">
    <citation type="submission" date="2021-09" db="EMBL/GenBank/DDBJ databases">
        <authorList>
            <person name="Gilroy R."/>
        </authorList>
    </citation>
    <scope>NUCLEOTIDE SEQUENCE</scope>
    <source>
        <strain evidence="5">4100</strain>
    </source>
</reference>
<sequence length="222" mass="24855">MGIAENISAIKATLLDGVRLIAVSKFHPAEAIAEAYEAGQRDFGESRVQELSAKAPVLPDDIHWHFIGHLQTNKVRQLIPHVDTIQSVDSLRLLRLIDSEAVRVGRTVNVMIQVHVAQEETKFGFAPDELLTSLTPEVVEPMHNIIITGIMGMASNTDDDERVEADFEALRRVWQQLKEGVMASNEAFRELSMGMSHDYHLAMRHGATMVRIGTDIFGERQY</sequence>
<dbReference type="PANTHER" id="PTHR10146">
    <property type="entry name" value="PROLINE SYNTHETASE CO-TRANSCRIBED BACTERIAL HOMOLOG PROTEIN"/>
    <property type="match status" value="1"/>
</dbReference>
<protein>
    <recommendedName>
        <fullName evidence="2">Pyridoxal phosphate homeostasis protein</fullName>
        <shortName evidence="2">PLP homeostasis protein</shortName>
    </recommendedName>
</protein>
<evidence type="ECO:0000256" key="1">
    <source>
        <dbReference type="ARBA" id="ARBA00022898"/>
    </source>
</evidence>
<dbReference type="InterPro" id="IPR001608">
    <property type="entry name" value="Ala_racemase_N"/>
</dbReference>
<comment type="caution">
    <text evidence="5">The sequence shown here is derived from an EMBL/GenBank/DDBJ whole genome shotgun (WGS) entry which is preliminary data.</text>
</comment>
<feature type="modified residue" description="N6-(pyridoxal phosphate)lysine" evidence="2 3">
    <location>
        <position position="25"/>
    </location>
</feature>
<dbReference type="Proteomes" id="UP000711407">
    <property type="component" value="Unassembled WGS sequence"/>
</dbReference>
<dbReference type="HAMAP" id="MF_02087">
    <property type="entry name" value="PLP_homeostasis"/>
    <property type="match status" value="1"/>
</dbReference>
<dbReference type="EMBL" id="DYXT01000017">
    <property type="protein sequence ID" value="HJE38620.1"/>
    <property type="molecule type" value="Genomic_DNA"/>
</dbReference>
<dbReference type="InterPro" id="IPR029066">
    <property type="entry name" value="PLP-binding_barrel"/>
</dbReference>
<gene>
    <name evidence="5" type="ORF">K8V47_02505</name>
</gene>
<evidence type="ECO:0000256" key="3">
    <source>
        <dbReference type="PIRSR" id="PIRSR004848-1"/>
    </source>
</evidence>
<name>A0A4Q0UBF4_9BACT</name>
<keyword evidence="1 2" id="KW-0663">Pyridoxal phosphate</keyword>